<evidence type="ECO:0000313" key="3">
    <source>
        <dbReference type="Proteomes" id="UP000258127"/>
    </source>
</evidence>
<protein>
    <recommendedName>
        <fullName evidence="4">Hemolysin</fullName>
    </recommendedName>
</protein>
<dbReference type="RefSeq" id="WP_116888673.1">
    <property type="nucleotide sequence ID" value="NZ_CP031641.1"/>
</dbReference>
<dbReference type="InterPro" id="IPR011049">
    <property type="entry name" value="Serralysin-like_metalloprot_C"/>
</dbReference>
<keyword evidence="3" id="KW-1185">Reference proteome</keyword>
<proteinExistence type="predicted"/>
<accession>A0AAI8KCN4</accession>
<dbReference type="InterPro" id="IPR028208">
    <property type="entry name" value="Effector_pro_NleD-like"/>
</dbReference>
<name>A0AAI8KCN4_9PSED</name>
<dbReference type="SUPFAM" id="SSF51120">
    <property type="entry name" value="beta-Roll"/>
    <property type="match status" value="1"/>
</dbReference>
<dbReference type="EMBL" id="CP031641">
    <property type="protein sequence ID" value="AXO89183.1"/>
    <property type="molecule type" value="Genomic_DNA"/>
</dbReference>
<evidence type="ECO:0000256" key="1">
    <source>
        <dbReference type="SAM" id="MobiDB-lite"/>
    </source>
</evidence>
<dbReference type="AlphaFoldDB" id="A0AAI8KCN4"/>
<gene>
    <name evidence="2" type="ORF">DZC75_14675</name>
</gene>
<evidence type="ECO:0000313" key="2">
    <source>
        <dbReference type="EMBL" id="AXO89183.1"/>
    </source>
</evidence>
<dbReference type="Gene3D" id="2.160.20.160">
    <property type="match status" value="1"/>
</dbReference>
<reference evidence="2 3" key="1">
    <citation type="submission" date="2018-08" db="EMBL/GenBank/DDBJ databases">
        <authorList>
            <person name="Lee Y."/>
            <person name="Kakembo D."/>
        </authorList>
    </citation>
    <scope>NUCLEOTIDE SEQUENCE [LARGE SCALE GENOMIC DNA]</scope>
    <source>
        <strain evidence="2 3">JBCS1880</strain>
    </source>
</reference>
<organism evidence="2 3">
    <name type="scientific">Pseudomonas parafulva</name>
    <dbReference type="NCBI Taxonomy" id="157782"/>
    <lineage>
        <taxon>Bacteria</taxon>
        <taxon>Pseudomonadati</taxon>
        <taxon>Pseudomonadota</taxon>
        <taxon>Gammaproteobacteria</taxon>
        <taxon>Pseudomonadales</taxon>
        <taxon>Pseudomonadaceae</taxon>
        <taxon>Pseudomonas</taxon>
    </lineage>
</organism>
<dbReference type="Proteomes" id="UP000258127">
    <property type="component" value="Chromosome"/>
</dbReference>
<feature type="region of interest" description="Disordered" evidence="1">
    <location>
        <begin position="357"/>
        <end position="379"/>
    </location>
</feature>
<sequence length="396" mass="42709">MSPDEIRIEDPSGVSVVQNLPYRSGPLTITRQNRQLLIEVLDQGCNLVVRHCPEGLALLWRDVTCTVALAAHDTVRVRTGDGDDQVIVESSLDRRTVIESGDGNDDIQVRGPAPDAETLNAGIVVVDAGAGDDRIVVQGLRQAEIDGGAGNDVLRSGAAYSLLYAGPGEDSLAIEAGKGTLEALHGSTRVSTGKQDDRIYGDPARIIAESGFSAPLLYPLQDAQLPPDYLATFKIEGDAHYVDKVSRQLTMLRASPGASVLLDRLVAQQVTITIKPAETLDNAFASYDETLGDPHVRDGVRGDRIRDCEVHYNPLAQRPGTPSLVMLYHELCHVWNFATGSATDNVERLAVGLDNPGSLFDYDDDPNTPDTDTNPPPFNENALRLELGLAPRLSYP</sequence>
<dbReference type="PRINTS" id="PR00313">
    <property type="entry name" value="CABNDNGRPT"/>
</dbReference>
<evidence type="ECO:0008006" key="4">
    <source>
        <dbReference type="Google" id="ProtNLM"/>
    </source>
</evidence>
<dbReference type="Pfam" id="PF14891">
    <property type="entry name" value="Peptidase_M91"/>
    <property type="match status" value="1"/>
</dbReference>